<dbReference type="InterPro" id="IPR001789">
    <property type="entry name" value="Sig_transdc_resp-reg_receiver"/>
</dbReference>
<dbReference type="PANTHER" id="PTHR48111:SF37">
    <property type="entry name" value="RESPONSE REGULATOR PROTEIN CARR"/>
    <property type="match status" value="1"/>
</dbReference>
<proteinExistence type="predicted"/>
<dbReference type="CDD" id="cd00383">
    <property type="entry name" value="trans_reg_C"/>
    <property type="match status" value="1"/>
</dbReference>
<dbReference type="EMBL" id="LAZR01000394">
    <property type="protein sequence ID" value="KKN70906.1"/>
    <property type="molecule type" value="Genomic_DNA"/>
</dbReference>
<dbReference type="FunFam" id="3.40.50.2300:FF:000002">
    <property type="entry name" value="DNA-binding response regulator PhoP"/>
    <property type="match status" value="1"/>
</dbReference>
<dbReference type="SUPFAM" id="SSF52172">
    <property type="entry name" value="CheY-like"/>
    <property type="match status" value="1"/>
</dbReference>
<dbReference type="AlphaFoldDB" id="A0A0F9VBI5"/>
<keyword evidence="1" id="KW-0597">Phosphoprotein</keyword>
<name>A0A0F9VBI5_9ZZZZ</name>
<evidence type="ECO:0000259" key="7">
    <source>
        <dbReference type="PROSITE" id="PS51755"/>
    </source>
</evidence>
<dbReference type="GO" id="GO:0000156">
    <property type="term" value="F:phosphorelay response regulator activity"/>
    <property type="evidence" value="ECO:0007669"/>
    <property type="project" value="TreeGrafter"/>
</dbReference>
<dbReference type="InterPro" id="IPR016032">
    <property type="entry name" value="Sig_transdc_resp-reg_C-effctor"/>
</dbReference>
<feature type="domain" description="Response regulatory" evidence="6">
    <location>
        <begin position="2"/>
        <end position="116"/>
    </location>
</feature>
<dbReference type="GO" id="GO:0032993">
    <property type="term" value="C:protein-DNA complex"/>
    <property type="evidence" value="ECO:0007669"/>
    <property type="project" value="TreeGrafter"/>
</dbReference>
<dbReference type="PANTHER" id="PTHR48111">
    <property type="entry name" value="REGULATOR OF RPOS"/>
    <property type="match status" value="1"/>
</dbReference>
<dbReference type="SMART" id="SM00448">
    <property type="entry name" value="REC"/>
    <property type="match status" value="1"/>
</dbReference>
<dbReference type="Gene3D" id="1.10.10.10">
    <property type="entry name" value="Winged helix-like DNA-binding domain superfamily/Winged helix DNA-binding domain"/>
    <property type="match status" value="1"/>
</dbReference>
<keyword evidence="3" id="KW-0805">Transcription regulation</keyword>
<keyword evidence="2" id="KW-0902">Two-component regulatory system</keyword>
<dbReference type="Pfam" id="PF00072">
    <property type="entry name" value="Response_reg"/>
    <property type="match status" value="1"/>
</dbReference>
<evidence type="ECO:0000256" key="3">
    <source>
        <dbReference type="ARBA" id="ARBA00023015"/>
    </source>
</evidence>
<feature type="domain" description="OmpR/PhoB-type" evidence="7">
    <location>
        <begin position="124"/>
        <end position="219"/>
    </location>
</feature>
<gene>
    <name evidence="8" type="ORF">LCGC14_0425970</name>
</gene>
<evidence type="ECO:0000256" key="4">
    <source>
        <dbReference type="ARBA" id="ARBA00023125"/>
    </source>
</evidence>
<organism evidence="8">
    <name type="scientific">marine sediment metagenome</name>
    <dbReference type="NCBI Taxonomy" id="412755"/>
    <lineage>
        <taxon>unclassified sequences</taxon>
        <taxon>metagenomes</taxon>
        <taxon>ecological metagenomes</taxon>
    </lineage>
</organism>
<keyword evidence="5" id="KW-0804">Transcription</keyword>
<evidence type="ECO:0000256" key="1">
    <source>
        <dbReference type="ARBA" id="ARBA00022553"/>
    </source>
</evidence>
<dbReference type="PROSITE" id="PS51755">
    <property type="entry name" value="OMPR_PHOB"/>
    <property type="match status" value="1"/>
</dbReference>
<dbReference type="GO" id="GO:0006355">
    <property type="term" value="P:regulation of DNA-templated transcription"/>
    <property type="evidence" value="ECO:0007669"/>
    <property type="project" value="InterPro"/>
</dbReference>
<dbReference type="Gene3D" id="6.10.250.690">
    <property type="match status" value="1"/>
</dbReference>
<dbReference type="InterPro" id="IPR011006">
    <property type="entry name" value="CheY-like_superfamily"/>
</dbReference>
<dbReference type="InterPro" id="IPR001867">
    <property type="entry name" value="OmpR/PhoB-type_DNA-bd"/>
</dbReference>
<accession>A0A0F9VBI5</accession>
<dbReference type="PROSITE" id="PS50110">
    <property type="entry name" value="RESPONSE_REGULATORY"/>
    <property type="match status" value="1"/>
</dbReference>
<dbReference type="InterPro" id="IPR036388">
    <property type="entry name" value="WH-like_DNA-bd_sf"/>
</dbReference>
<dbReference type="SUPFAM" id="SSF46894">
    <property type="entry name" value="C-terminal effector domain of the bipartite response regulators"/>
    <property type="match status" value="1"/>
</dbReference>
<dbReference type="Pfam" id="PF00486">
    <property type="entry name" value="Trans_reg_C"/>
    <property type="match status" value="1"/>
</dbReference>
<protein>
    <submittedName>
        <fullName evidence="8">Uncharacterized protein</fullName>
    </submittedName>
</protein>
<dbReference type="InterPro" id="IPR039420">
    <property type="entry name" value="WalR-like"/>
</dbReference>
<sequence length="221" mass="25109">MRLLLVEDDPLLQSSLRQSLEQAGFAVDASDSASTAAQLGLQESYRVAVVDIGLPDGNGLEVMQQWRQAGCEMPVLLLTARDSWQDKVNGLKAGADDYLAKPFHWEELLARLHALIRRSEGRTSSTIETGRYRLDEERQRVCTPDGQWHGLTGTEFRLLRCFMSRPNRLFSKEELLEQLYNLEAEPSLNTIEAYIRRLRLLIGRNAIQTQRGQGYVFTAQE</sequence>
<keyword evidence="4" id="KW-0238">DNA-binding</keyword>
<dbReference type="GO" id="GO:0000976">
    <property type="term" value="F:transcription cis-regulatory region binding"/>
    <property type="evidence" value="ECO:0007669"/>
    <property type="project" value="TreeGrafter"/>
</dbReference>
<dbReference type="Gene3D" id="3.40.50.2300">
    <property type="match status" value="1"/>
</dbReference>
<evidence type="ECO:0000256" key="2">
    <source>
        <dbReference type="ARBA" id="ARBA00023012"/>
    </source>
</evidence>
<comment type="caution">
    <text evidence="8">The sequence shown here is derived from an EMBL/GenBank/DDBJ whole genome shotgun (WGS) entry which is preliminary data.</text>
</comment>
<reference evidence="8" key="1">
    <citation type="journal article" date="2015" name="Nature">
        <title>Complex archaea that bridge the gap between prokaryotes and eukaryotes.</title>
        <authorList>
            <person name="Spang A."/>
            <person name="Saw J.H."/>
            <person name="Jorgensen S.L."/>
            <person name="Zaremba-Niedzwiedzka K."/>
            <person name="Martijn J."/>
            <person name="Lind A.E."/>
            <person name="van Eijk R."/>
            <person name="Schleper C."/>
            <person name="Guy L."/>
            <person name="Ettema T.J."/>
        </authorList>
    </citation>
    <scope>NUCLEOTIDE SEQUENCE</scope>
</reference>
<dbReference type="GO" id="GO:0005829">
    <property type="term" value="C:cytosol"/>
    <property type="evidence" value="ECO:0007669"/>
    <property type="project" value="TreeGrafter"/>
</dbReference>
<evidence type="ECO:0000256" key="5">
    <source>
        <dbReference type="ARBA" id="ARBA00023163"/>
    </source>
</evidence>
<dbReference type="SMART" id="SM00862">
    <property type="entry name" value="Trans_reg_C"/>
    <property type="match status" value="1"/>
</dbReference>
<evidence type="ECO:0000259" key="6">
    <source>
        <dbReference type="PROSITE" id="PS50110"/>
    </source>
</evidence>
<evidence type="ECO:0000313" key="8">
    <source>
        <dbReference type="EMBL" id="KKN70906.1"/>
    </source>
</evidence>